<dbReference type="EMBL" id="JMOD01000068">
    <property type="protein sequence ID" value="KCY17073.1"/>
    <property type="molecule type" value="Genomic_DNA"/>
</dbReference>
<evidence type="ECO:0000256" key="2">
    <source>
        <dbReference type="PIRSR" id="PIRSR613078-2"/>
    </source>
</evidence>
<feature type="active site" description="Tele-phosphohistidine intermediate" evidence="1">
    <location>
        <position position="13"/>
    </location>
</feature>
<dbReference type="PANTHER" id="PTHR48100">
    <property type="entry name" value="BROAD-SPECIFICITY PHOSPHATASE YOR283W-RELATED"/>
    <property type="match status" value="1"/>
</dbReference>
<dbReference type="AlphaFoldDB" id="A0A062IGP1"/>
<dbReference type="InterPro" id="IPR050275">
    <property type="entry name" value="PGM_Phosphatase"/>
</dbReference>
<dbReference type="Pfam" id="PF00300">
    <property type="entry name" value="His_Phos_1"/>
    <property type="match status" value="1"/>
</dbReference>
<dbReference type="PATRIC" id="fig|1310697.3.peg.2974"/>
<dbReference type="GO" id="GO:0016791">
    <property type="term" value="F:phosphatase activity"/>
    <property type="evidence" value="ECO:0007669"/>
    <property type="project" value="TreeGrafter"/>
</dbReference>
<gene>
    <name evidence="3" type="ORF">J596_3105</name>
</gene>
<protein>
    <submittedName>
        <fullName evidence="3">Histidine phosphatase super family protein</fullName>
    </submittedName>
</protein>
<dbReference type="Proteomes" id="UP000027327">
    <property type="component" value="Unassembled WGS sequence"/>
</dbReference>
<dbReference type="Gene3D" id="3.40.50.1240">
    <property type="entry name" value="Phosphoglycerate mutase-like"/>
    <property type="match status" value="1"/>
</dbReference>
<dbReference type="InterPro" id="IPR029033">
    <property type="entry name" value="His_PPase_superfam"/>
</dbReference>
<dbReference type="GO" id="GO:0005737">
    <property type="term" value="C:cytoplasm"/>
    <property type="evidence" value="ECO:0007669"/>
    <property type="project" value="TreeGrafter"/>
</dbReference>
<evidence type="ECO:0000256" key="1">
    <source>
        <dbReference type="PIRSR" id="PIRSR613078-1"/>
    </source>
</evidence>
<dbReference type="SMART" id="SM00855">
    <property type="entry name" value="PGAM"/>
    <property type="match status" value="1"/>
</dbReference>
<dbReference type="RefSeq" id="WP_000362237.1">
    <property type="nucleotide sequence ID" value="NZ_JMOD01000068.1"/>
</dbReference>
<organism evidence="3 4">
    <name type="scientific">Acinetobacter baumannii 21072</name>
    <dbReference type="NCBI Taxonomy" id="1310697"/>
    <lineage>
        <taxon>Bacteria</taxon>
        <taxon>Pseudomonadati</taxon>
        <taxon>Pseudomonadota</taxon>
        <taxon>Gammaproteobacteria</taxon>
        <taxon>Moraxellales</taxon>
        <taxon>Moraxellaceae</taxon>
        <taxon>Acinetobacter</taxon>
        <taxon>Acinetobacter calcoaceticus/baumannii complex</taxon>
    </lineage>
</organism>
<comment type="caution">
    <text evidence="3">The sequence shown here is derived from an EMBL/GenBank/DDBJ whole genome shotgun (WGS) entry which is preliminary data.</text>
</comment>
<sequence>MDKYRLRIYLVRHGHVSYFDAANNPINPKFAQLSEQGIEQIQQLAHQLRDVSFEKIYSSTMPRSIQTAEILKRYQNEHKDIQSFDDIREIRAGRLREISLDRAELEIKKAYQFHKNNLELFVQGESWTHFISRVLTWFEGMILTANKDQNILISSHDIVNRILINWVYGHDFKDVYSQEQDYGCLNILDLTIENQKVISKRIKLQNFTPYNLIKNELFNSAMDDVYETYIATQGFKLKELSS</sequence>
<dbReference type="InterPro" id="IPR013078">
    <property type="entry name" value="His_Pase_superF_clade-1"/>
</dbReference>
<dbReference type="CDD" id="cd07067">
    <property type="entry name" value="HP_PGM_like"/>
    <property type="match status" value="1"/>
</dbReference>
<proteinExistence type="predicted"/>
<dbReference type="SUPFAM" id="SSF53254">
    <property type="entry name" value="Phosphoglycerate mutase-like"/>
    <property type="match status" value="1"/>
</dbReference>
<dbReference type="PANTHER" id="PTHR48100:SF1">
    <property type="entry name" value="HISTIDINE PHOSPHATASE FAMILY PROTEIN-RELATED"/>
    <property type="match status" value="1"/>
</dbReference>
<reference evidence="3 4" key="1">
    <citation type="submission" date="2014-04" db="EMBL/GenBank/DDBJ databases">
        <title>Comparative genomics and transcriptomics to identify genetic mechanisms underlying the emergence of carbapenem resistant Acinetobacter baumannii (CRAb).</title>
        <authorList>
            <person name="Harris A.D."/>
            <person name="Johnson K.J."/>
            <person name="George J."/>
            <person name="Nadendla S."/>
            <person name="Daugherty S.C."/>
            <person name="Parankush S."/>
            <person name="Sadzewicz L."/>
            <person name="Tallon L."/>
            <person name="Sengamalay N."/>
            <person name="Hazen T.H."/>
            <person name="Rasko D.A."/>
        </authorList>
    </citation>
    <scope>NUCLEOTIDE SEQUENCE [LARGE SCALE GENOMIC DNA]</scope>
    <source>
        <strain evidence="3 4">21072</strain>
    </source>
</reference>
<feature type="active site" description="Proton donor/acceptor" evidence="1">
    <location>
        <position position="89"/>
    </location>
</feature>
<feature type="binding site" evidence="2">
    <location>
        <position position="63"/>
    </location>
    <ligand>
        <name>substrate</name>
    </ligand>
</feature>
<evidence type="ECO:0000313" key="4">
    <source>
        <dbReference type="Proteomes" id="UP000027327"/>
    </source>
</evidence>
<accession>A0A062IGP1</accession>
<evidence type="ECO:0000313" key="3">
    <source>
        <dbReference type="EMBL" id="KCY17073.1"/>
    </source>
</evidence>
<name>A0A062IGP1_ACIBA</name>